<dbReference type="OMA" id="TNIVAMR"/>
<reference evidence="2" key="1">
    <citation type="journal article" date="2007" name="Nature">
        <title>The grapevine genome sequence suggests ancestral hexaploidization in major angiosperm phyla.</title>
        <authorList>
            <consortium name="The French-Italian Public Consortium for Grapevine Genome Characterization."/>
            <person name="Jaillon O."/>
            <person name="Aury J.-M."/>
            <person name="Noel B."/>
            <person name="Policriti A."/>
            <person name="Clepet C."/>
            <person name="Casagrande A."/>
            <person name="Choisne N."/>
            <person name="Aubourg S."/>
            <person name="Vitulo N."/>
            <person name="Jubin C."/>
            <person name="Vezzi A."/>
            <person name="Legeai F."/>
            <person name="Hugueney P."/>
            <person name="Dasilva C."/>
            <person name="Horner D."/>
            <person name="Mica E."/>
            <person name="Jublot D."/>
            <person name="Poulain J."/>
            <person name="Bruyere C."/>
            <person name="Billault A."/>
            <person name="Segurens B."/>
            <person name="Gouyvenoux M."/>
            <person name="Ugarte E."/>
            <person name="Cattonaro F."/>
            <person name="Anthouard V."/>
            <person name="Vico V."/>
            <person name="Del Fabbro C."/>
            <person name="Alaux M."/>
            <person name="Di Gaspero G."/>
            <person name="Dumas V."/>
            <person name="Felice N."/>
            <person name="Paillard S."/>
            <person name="Juman I."/>
            <person name="Moroldo M."/>
            <person name="Scalabrin S."/>
            <person name="Canaguier A."/>
            <person name="Le Clainche I."/>
            <person name="Malacrida G."/>
            <person name="Durand E."/>
            <person name="Pesole G."/>
            <person name="Laucou V."/>
            <person name="Chatelet P."/>
            <person name="Merdinoglu D."/>
            <person name="Delledonne M."/>
            <person name="Pezzotti M."/>
            <person name="Lecharny A."/>
            <person name="Scarpelli C."/>
            <person name="Artiguenave F."/>
            <person name="Pe M.E."/>
            <person name="Valle G."/>
            <person name="Morgante M."/>
            <person name="Caboche M."/>
            <person name="Adam-Blondon A.-F."/>
            <person name="Weissenbach J."/>
            <person name="Quetier F."/>
            <person name="Wincker P."/>
        </authorList>
    </citation>
    <scope>NUCLEOTIDE SEQUENCE [LARGE SCALE GENOMIC DNA]</scope>
    <source>
        <strain evidence="2">cv. Pinot noir / PN40024</strain>
    </source>
</reference>
<evidence type="ECO:0000313" key="1">
    <source>
        <dbReference type="EMBL" id="CBI29215.3"/>
    </source>
</evidence>
<dbReference type="PANTHER" id="PTHR31425">
    <property type="entry name" value="PHOSPHORIBOSYLANTHRANILATE TRANSFERASE ISOFORM 1"/>
    <property type="match status" value="1"/>
</dbReference>
<dbReference type="eggNOG" id="ENOG502QR9H">
    <property type="taxonomic scope" value="Eukaryota"/>
</dbReference>
<dbReference type="InterPro" id="IPR047259">
    <property type="entry name" value="QUIRKY-like"/>
</dbReference>
<proteinExistence type="predicted"/>
<protein>
    <submittedName>
        <fullName evidence="1">Uncharacterized protein</fullName>
    </submittedName>
</protein>
<keyword evidence="2" id="KW-1185">Reference proteome</keyword>
<dbReference type="InParanoid" id="D7TFE2"/>
<dbReference type="Proteomes" id="UP000009183">
    <property type="component" value="Chromosome 2"/>
</dbReference>
<dbReference type="STRING" id="29760.D7TFE2"/>
<dbReference type="EMBL" id="FN595769">
    <property type="protein sequence ID" value="CBI29215.3"/>
    <property type="molecule type" value="Genomic_DNA"/>
</dbReference>
<dbReference type="PANTHER" id="PTHR31425:SF37">
    <property type="entry name" value="FT-INTERACTING PROTEIN 1"/>
    <property type="match status" value="1"/>
</dbReference>
<organism evidence="1 2">
    <name type="scientific">Vitis vinifera</name>
    <name type="common">Grape</name>
    <dbReference type="NCBI Taxonomy" id="29760"/>
    <lineage>
        <taxon>Eukaryota</taxon>
        <taxon>Viridiplantae</taxon>
        <taxon>Streptophyta</taxon>
        <taxon>Embryophyta</taxon>
        <taxon>Tracheophyta</taxon>
        <taxon>Spermatophyta</taxon>
        <taxon>Magnoliopsida</taxon>
        <taxon>eudicotyledons</taxon>
        <taxon>Gunneridae</taxon>
        <taxon>Pentapetalae</taxon>
        <taxon>rosids</taxon>
        <taxon>Vitales</taxon>
        <taxon>Vitaceae</taxon>
        <taxon>Viteae</taxon>
        <taxon>Vitis</taxon>
    </lineage>
</organism>
<dbReference type="AlphaFoldDB" id="D7TFE2"/>
<sequence>MEELQLAVRLTCLSLANMMYLYGHPLLPKMHYLHPFTVNQLDSLRCQAMSIVAVRLGRAKPPLWKEVVEYMLDVDSRMWMGEFGNSMQAMDEL</sequence>
<evidence type="ECO:0000313" key="2">
    <source>
        <dbReference type="Proteomes" id="UP000009183"/>
    </source>
</evidence>
<accession>D7TFE2</accession>
<dbReference type="HOGENOM" id="CLU_2404025_0_0_1"/>
<name>D7TFE2_VITVI</name>
<gene>
    <name evidence="1" type="ordered locus">VIT_02s0087g00450</name>
</gene>
<dbReference type="PaxDb" id="29760-VIT_02s0087g00450.t01"/>